<dbReference type="PANTHER" id="PTHR10357:SF215">
    <property type="entry name" value="ALPHA-AMYLASE 1"/>
    <property type="match status" value="1"/>
</dbReference>
<evidence type="ECO:0000259" key="6">
    <source>
        <dbReference type="PROSITE" id="PS51166"/>
    </source>
</evidence>
<dbReference type="InterPro" id="IPR013780">
    <property type="entry name" value="Glyco_hydro_b"/>
</dbReference>
<dbReference type="Gene3D" id="3.20.20.80">
    <property type="entry name" value="Glycosidases"/>
    <property type="match status" value="1"/>
</dbReference>
<sequence>MKKQSSRVALVVCSFMALQWFSTAQAADFHKDIIYQVFTDRFFNGRKDNDNPPQSPGLFDPNRKNWKAYWGGDLAGVKEKLPYIKSLGCSAIWISPCIDNINKPDNDAAGNMVAPYHGYHARDFMRVDEHFGDSDMSFKDFDALTKAAHELDMRVFVDMPFNHTSPYNHAEYGALYDAGQFRSDVENDRNKYFHHLPAVSDFNDPYQLQYGTIFYLGDLDQENQYVDTYLKQAAAKFQSHGADGTRLDAAKHMNWGWQHSLANSLYNRADHLVLGEWWLTGIDDPMYKDAVKFANKGGISLYDFPLAYAIRKAFAEGGDLTLIDQVVSQENKDFIDSNELLTFIDNHDMSRFPNIVKDKKLTQLALATLLTSRGIPIIYYGTEQGLYDDTKGGEDPYDRPMMQSFDQSAENYKLIQKLTALRQTNLALSSGQQKTLFCSKDLYVFERRAGDDVAVVALSLKQKESLLNAAEVTTSLGLANNEVRQDALAGALSGVAIEGSKQVSLPPQSLSVWLAKTNKSSAFIAAIRPPAATAGKSVTVYGKGFGTSGKLSVAGEALTTSSWADDKIVFNAPLLKHGRLALEVEAANSSKAKSELVVVENKLVLVRFVVPNLKLAAGERLYISGSTSALGAGSLLPNDMAGPMLVNQDSDEKPYMLAVPMPAGESVELKLAVHNDKGLVRAETKPHNLRMPQLGPSVITMTWQ</sequence>
<dbReference type="SUPFAM" id="SSF81296">
    <property type="entry name" value="E set domains"/>
    <property type="match status" value="1"/>
</dbReference>
<reference evidence="7" key="1">
    <citation type="journal article" date="2014" name="Genome Biol. Evol.">
        <title>Pangenome evidence for extensive interdomain horizontal transfer affecting lineage core and shell genes in uncultured planktonic thaumarchaeota and euryarchaeota.</title>
        <authorList>
            <person name="Deschamps P."/>
            <person name="Zivanovic Y."/>
            <person name="Moreira D."/>
            <person name="Rodriguez-Valera F."/>
            <person name="Lopez-Garcia P."/>
        </authorList>
    </citation>
    <scope>NUCLEOTIDE SEQUENCE</scope>
</reference>
<dbReference type="PROSITE" id="PS51166">
    <property type="entry name" value="CBM20"/>
    <property type="match status" value="1"/>
</dbReference>
<dbReference type="InterPro" id="IPR002909">
    <property type="entry name" value="IPT_dom"/>
</dbReference>
<dbReference type="GO" id="GO:0005975">
    <property type="term" value="P:carbohydrate metabolic process"/>
    <property type="evidence" value="ECO:0007669"/>
    <property type="project" value="InterPro"/>
</dbReference>
<evidence type="ECO:0000313" key="7">
    <source>
        <dbReference type="EMBL" id="AIE90996.1"/>
    </source>
</evidence>
<dbReference type="GO" id="GO:0004556">
    <property type="term" value="F:alpha-amylase activity"/>
    <property type="evidence" value="ECO:0007669"/>
    <property type="project" value="InterPro"/>
</dbReference>
<dbReference type="GO" id="GO:0046872">
    <property type="term" value="F:metal ion binding"/>
    <property type="evidence" value="ECO:0007669"/>
    <property type="project" value="UniProtKB-KW"/>
</dbReference>
<dbReference type="PRINTS" id="PR00110">
    <property type="entry name" value="ALPHAAMYLASE"/>
</dbReference>
<comment type="cofactor">
    <cofactor evidence="1">
        <name>Ca(2+)</name>
        <dbReference type="ChEBI" id="CHEBI:29108"/>
    </cofactor>
</comment>
<keyword evidence="7" id="KW-0378">Hydrolase</keyword>
<keyword evidence="7" id="KW-0328">Glycosyltransferase</keyword>
<evidence type="ECO:0000256" key="3">
    <source>
        <dbReference type="ARBA" id="ARBA00022723"/>
    </source>
</evidence>
<dbReference type="Gene3D" id="2.60.40.1180">
    <property type="entry name" value="Golgi alpha-mannosidase II"/>
    <property type="match status" value="1"/>
</dbReference>
<dbReference type="InterPro" id="IPR014756">
    <property type="entry name" value="Ig_E-set"/>
</dbReference>
<comment type="similarity">
    <text evidence="2">Belongs to the glycosyl hydrolase 13 family.</text>
</comment>
<dbReference type="InterPro" id="IPR006047">
    <property type="entry name" value="GH13_cat_dom"/>
</dbReference>
<name>A0A075FNE0_9ARCH</name>
<dbReference type="SUPFAM" id="SSF51445">
    <property type="entry name" value="(Trans)glycosidases"/>
    <property type="match status" value="1"/>
</dbReference>
<dbReference type="PANTHER" id="PTHR10357">
    <property type="entry name" value="ALPHA-AMYLASE FAMILY MEMBER"/>
    <property type="match status" value="1"/>
</dbReference>
<keyword evidence="5" id="KW-0106">Calcium</keyword>
<feature type="domain" description="CBM20" evidence="6">
    <location>
        <begin position="598"/>
        <end position="704"/>
    </location>
</feature>
<dbReference type="EMBL" id="KF900324">
    <property type="protein sequence ID" value="AIE90996.1"/>
    <property type="molecule type" value="Genomic_DNA"/>
</dbReference>
<dbReference type="EC" id="2.4.1.19" evidence="7"/>
<keyword evidence="4" id="KW-0732">Signal</keyword>
<dbReference type="SMART" id="SM00642">
    <property type="entry name" value="Aamy"/>
    <property type="match status" value="1"/>
</dbReference>
<evidence type="ECO:0000256" key="2">
    <source>
        <dbReference type="ARBA" id="ARBA00008061"/>
    </source>
</evidence>
<dbReference type="Pfam" id="PF01833">
    <property type="entry name" value="TIG"/>
    <property type="match status" value="1"/>
</dbReference>
<dbReference type="SUPFAM" id="SSF49452">
    <property type="entry name" value="Starch-binding domain-like"/>
    <property type="match status" value="1"/>
</dbReference>
<protein>
    <submittedName>
        <fullName evidence="7">Glycosidase</fullName>
        <ecNumber evidence="7">2.4.1.19</ecNumber>
    </submittedName>
</protein>
<dbReference type="InterPro" id="IPR006046">
    <property type="entry name" value="Alpha_amylase"/>
</dbReference>
<dbReference type="AlphaFoldDB" id="A0A075FNE0"/>
<dbReference type="InterPro" id="IPR013784">
    <property type="entry name" value="Carb-bd-like_fold"/>
</dbReference>
<dbReference type="InterPro" id="IPR013783">
    <property type="entry name" value="Ig-like_fold"/>
</dbReference>
<evidence type="ECO:0000256" key="1">
    <source>
        <dbReference type="ARBA" id="ARBA00001913"/>
    </source>
</evidence>
<dbReference type="GO" id="GO:2001070">
    <property type="term" value="F:starch binding"/>
    <property type="evidence" value="ECO:0007669"/>
    <property type="project" value="InterPro"/>
</dbReference>
<accession>A0A075FNE0</accession>
<keyword evidence="7" id="KW-0808">Transferase</keyword>
<keyword evidence="7" id="KW-0326">Glycosidase</keyword>
<proteinExistence type="inferred from homology"/>
<dbReference type="Pfam" id="PF00128">
    <property type="entry name" value="Alpha-amylase"/>
    <property type="match status" value="1"/>
</dbReference>
<dbReference type="Gene3D" id="2.60.40.10">
    <property type="entry name" value="Immunoglobulins"/>
    <property type="match status" value="2"/>
</dbReference>
<dbReference type="InterPro" id="IPR002044">
    <property type="entry name" value="CBM20"/>
</dbReference>
<organism evidence="7">
    <name type="scientific">uncultured marine thaumarchaeote AD1000_100_C06</name>
    <dbReference type="NCBI Taxonomy" id="1455887"/>
    <lineage>
        <taxon>Archaea</taxon>
        <taxon>Nitrososphaerota</taxon>
        <taxon>environmental samples</taxon>
    </lineage>
</organism>
<evidence type="ECO:0000256" key="4">
    <source>
        <dbReference type="ARBA" id="ARBA00022729"/>
    </source>
</evidence>
<dbReference type="GO" id="GO:0043895">
    <property type="term" value="F:cyclomaltodextrin glucanotransferase activity"/>
    <property type="evidence" value="ECO:0007669"/>
    <property type="project" value="UniProtKB-EC"/>
</dbReference>
<keyword evidence="3" id="KW-0479">Metal-binding</keyword>
<dbReference type="SUPFAM" id="SSF51011">
    <property type="entry name" value="Glycosyl hydrolase domain"/>
    <property type="match status" value="1"/>
</dbReference>
<evidence type="ECO:0000256" key="5">
    <source>
        <dbReference type="ARBA" id="ARBA00022837"/>
    </source>
</evidence>
<dbReference type="InterPro" id="IPR017853">
    <property type="entry name" value="GH"/>
</dbReference>